<organism evidence="2 3">
    <name type="scientific">Acidithiobacillus ferrooxidans</name>
    <name type="common">Thiobacillus ferrooxidans</name>
    <dbReference type="NCBI Taxonomy" id="920"/>
    <lineage>
        <taxon>Bacteria</taxon>
        <taxon>Pseudomonadati</taxon>
        <taxon>Pseudomonadota</taxon>
        <taxon>Acidithiobacillia</taxon>
        <taxon>Acidithiobacillales</taxon>
        <taxon>Acidithiobacillaceae</taxon>
        <taxon>Acidithiobacillus</taxon>
    </lineage>
</organism>
<feature type="region of interest" description="Disordered" evidence="1">
    <location>
        <begin position="76"/>
        <end position="115"/>
    </location>
</feature>
<dbReference type="EMBL" id="LVXZ01000233">
    <property type="protein sequence ID" value="OAP87444.1"/>
    <property type="molecule type" value="Genomic_DNA"/>
</dbReference>
<dbReference type="RefSeq" id="WP_064220145.1">
    <property type="nucleotide sequence ID" value="NZ_LVXZ01000233.1"/>
</dbReference>
<dbReference type="OrthoDB" id="9944436at2"/>
<dbReference type="Proteomes" id="UP000078302">
    <property type="component" value="Unassembled WGS sequence"/>
</dbReference>
<dbReference type="AlphaFoldDB" id="A0A179B8T3"/>
<evidence type="ECO:0000313" key="3">
    <source>
        <dbReference type="Proteomes" id="UP000078302"/>
    </source>
</evidence>
<gene>
    <name evidence="2" type="ORF">A4H96_13965</name>
</gene>
<keyword evidence="3" id="KW-1185">Reference proteome</keyword>
<accession>A0A179B8T3</accession>
<proteinExistence type="predicted"/>
<reference evidence="2 3" key="1">
    <citation type="submission" date="2016-04" db="EMBL/GenBank/DDBJ databases">
        <title>Acidithiobacillus ferrooxidans genome sequencing and assembly.</title>
        <authorList>
            <person name="Zhou Z."/>
        </authorList>
    </citation>
    <scope>NUCLEOTIDE SEQUENCE [LARGE SCALE GENOMIC DNA]</scope>
    <source>
        <strain evidence="2 3">BY0502</strain>
    </source>
</reference>
<evidence type="ECO:0000313" key="2">
    <source>
        <dbReference type="EMBL" id="OAP87444.1"/>
    </source>
</evidence>
<sequence length="115" mass="12149">MADKLVDLIREGPDMRYAMKSVVLARYADIATARSLLRTWADIADALGFGKSRGKDLAGCFTRVAAGVKKGRLKPQGAIAHGGLSGRPAAEQKNSSGAAVPKSGRINLDDPENQL</sequence>
<comment type="caution">
    <text evidence="2">The sequence shown here is derived from an EMBL/GenBank/DDBJ whole genome shotgun (WGS) entry which is preliminary data.</text>
</comment>
<name>A0A179B8T3_ACIFR</name>
<protein>
    <submittedName>
        <fullName evidence="2">Uncharacterized protein</fullName>
    </submittedName>
</protein>
<evidence type="ECO:0000256" key="1">
    <source>
        <dbReference type="SAM" id="MobiDB-lite"/>
    </source>
</evidence>